<dbReference type="InterPro" id="IPR036397">
    <property type="entry name" value="RNaseH_sf"/>
</dbReference>
<name>A0A4R4XR35_9PSEU</name>
<feature type="domain" description="Tc1-like transposase DDE" evidence="1">
    <location>
        <begin position="197"/>
        <end position="317"/>
    </location>
</feature>
<dbReference type="InterPro" id="IPR047655">
    <property type="entry name" value="Transpos_IS630-like"/>
</dbReference>
<dbReference type="Proteomes" id="UP000294947">
    <property type="component" value="Unassembled WGS sequence"/>
</dbReference>
<keyword evidence="3" id="KW-1185">Reference proteome</keyword>
<dbReference type="Pfam" id="PF13565">
    <property type="entry name" value="HTH_32"/>
    <property type="match status" value="1"/>
</dbReference>
<dbReference type="InterPro" id="IPR052702">
    <property type="entry name" value="MscS-like_channel"/>
</dbReference>
<dbReference type="InterPro" id="IPR009057">
    <property type="entry name" value="Homeodomain-like_sf"/>
</dbReference>
<evidence type="ECO:0000313" key="3">
    <source>
        <dbReference type="Proteomes" id="UP000294947"/>
    </source>
</evidence>
<gene>
    <name evidence="2" type="ORF">E1288_45265</name>
</gene>
<dbReference type="AlphaFoldDB" id="A0A4R4XR35"/>
<proteinExistence type="predicted"/>
<comment type="caution">
    <text evidence="2">The sequence shown here is derived from an EMBL/GenBank/DDBJ whole genome shotgun (WGS) entry which is preliminary data.</text>
</comment>
<dbReference type="NCBIfam" id="NF033545">
    <property type="entry name" value="transpos_IS630"/>
    <property type="match status" value="1"/>
</dbReference>
<evidence type="ECO:0000313" key="2">
    <source>
        <dbReference type="EMBL" id="TDD33696.1"/>
    </source>
</evidence>
<dbReference type="SUPFAM" id="SSF46689">
    <property type="entry name" value="Homeodomain-like"/>
    <property type="match status" value="1"/>
</dbReference>
<accession>A0A4R4XR35</accession>
<dbReference type="Pfam" id="PF13358">
    <property type="entry name" value="DDE_3"/>
    <property type="match status" value="1"/>
</dbReference>
<dbReference type="InterPro" id="IPR012337">
    <property type="entry name" value="RNaseH-like_sf"/>
</dbReference>
<dbReference type="OrthoDB" id="2375382at2"/>
<dbReference type="PANTHER" id="PTHR30347">
    <property type="entry name" value="POTASSIUM CHANNEL RELATED"/>
    <property type="match status" value="1"/>
</dbReference>
<dbReference type="GO" id="GO:0003676">
    <property type="term" value="F:nucleic acid binding"/>
    <property type="evidence" value="ECO:0007669"/>
    <property type="project" value="InterPro"/>
</dbReference>
<organism evidence="2 3">
    <name type="scientific">Saccharopolyspora elongata</name>
    <dbReference type="NCBI Taxonomy" id="2530387"/>
    <lineage>
        <taxon>Bacteria</taxon>
        <taxon>Bacillati</taxon>
        <taxon>Actinomycetota</taxon>
        <taxon>Actinomycetes</taxon>
        <taxon>Pseudonocardiales</taxon>
        <taxon>Pseudonocardiaceae</taxon>
        <taxon>Saccharopolyspora</taxon>
    </lineage>
</organism>
<evidence type="ECO:0000259" key="1">
    <source>
        <dbReference type="Pfam" id="PF13358"/>
    </source>
</evidence>
<reference evidence="2 3" key="1">
    <citation type="submission" date="2019-03" db="EMBL/GenBank/DDBJ databases">
        <title>Draft genome sequences of novel Actinobacteria.</title>
        <authorList>
            <person name="Sahin N."/>
            <person name="Ay H."/>
            <person name="Saygin H."/>
        </authorList>
    </citation>
    <scope>NUCLEOTIDE SEQUENCE [LARGE SCALE GENOMIC DNA]</scope>
    <source>
        <strain evidence="2 3">7K502</strain>
    </source>
</reference>
<sequence length="377" mass="42007">MELSTGEEAELRAVTNSRDVPARVATRARIVLWCAEGRRKKEVAVLAGVSRPTVDLWLQRYAADGIAGLLDQSHAAPREQVPARIRGRILALTLAGPPGETGLSHWSSREMAAYIKRTEGVAVSHNYVAILWRDNGLRPHRQGTFKVSKDPEFADKVAGIVGLYLEPPGGAVVLCVDEKTQVQALDRTQPVLPIAFSATEKRTHDYVRHGTTNLFAALNVDTGEVYGECKPTRNGADFLAFLKQAVKPHQGKDIHVVLDNLSTHTTPEVQAWLEKNPRVKFHFTPKGSSWINQIENWFSIITRQSIRRGTFSSVKVLISRIRDYIQHWNTDPKPFTWTATADEILAKVRLVQANIKKLVDNNAKPGCTEELFLDSNV</sequence>
<dbReference type="Gene3D" id="3.30.420.10">
    <property type="entry name" value="Ribonuclease H-like superfamily/Ribonuclease H"/>
    <property type="match status" value="1"/>
</dbReference>
<dbReference type="PANTHER" id="PTHR30347:SF1">
    <property type="entry name" value="MECHANOSENSITIVE CHANNEL MSCK"/>
    <property type="match status" value="1"/>
</dbReference>
<dbReference type="InterPro" id="IPR038717">
    <property type="entry name" value="Tc1-like_DDE_dom"/>
</dbReference>
<dbReference type="EMBL" id="SMKW01000159">
    <property type="protein sequence ID" value="TDD33696.1"/>
    <property type="molecule type" value="Genomic_DNA"/>
</dbReference>
<protein>
    <submittedName>
        <fullName evidence="2">IS630 family transposase</fullName>
    </submittedName>
</protein>
<dbReference type="SUPFAM" id="SSF53098">
    <property type="entry name" value="Ribonuclease H-like"/>
    <property type="match status" value="1"/>
</dbReference>